<sequence>MPVSSSQHQLYVDGLAGDDTLLKMGPDGHGEDGVAAIRSLMFMRAQDGLMQRLLDYVFNDIEVPLGRMKLVLEKNPDDRRESLFKAVEEAIENGKECVTGYHKKIQAAAEQKVLKAMTKTNKHWVKQFDELIQGWYDIAYAHQTFKAIARRHGRHYIKKQDATTDWTGDVIGVVTPSIQLMIRDFKQDCERIQVSLLESFNGTMDGVRDTTRTDANVGGIDMTTIFKLLETHKKHFEHSVPAAFAALADSVIKLGAGILPEPHEILPNAKSKSKTKKLRLARGQGRDFYKSMVALYDGLVSDQLFGPGTKKVTAKRWAHLRKQLCNTQSGKPMSSLRADFRFRLTQTITGFAEHLMVDIMGSPFREISADFEARFGRYEDFQDQATRDSIKTALEKVLPQARQMFDEAQRCLNCAVEWEKEHGGLVAKPVAKQVKLKAEDFLDDMVSDVEEEDEDDDEDGGETEDSDSDLESEAD</sequence>
<dbReference type="Pfam" id="PF24564">
    <property type="entry name" value="DUF7605"/>
    <property type="match status" value="1"/>
</dbReference>
<accession>A0A6A6GC82</accession>
<dbReference type="AlphaFoldDB" id="A0A6A6GC82"/>
<dbReference type="OrthoDB" id="5427350at2759"/>
<keyword evidence="4" id="KW-1185">Reference proteome</keyword>
<dbReference type="Proteomes" id="UP000799538">
    <property type="component" value="Unassembled WGS sequence"/>
</dbReference>
<dbReference type="EMBL" id="ML992507">
    <property type="protein sequence ID" value="KAF2223238.1"/>
    <property type="molecule type" value="Genomic_DNA"/>
</dbReference>
<evidence type="ECO:0000256" key="1">
    <source>
        <dbReference type="SAM" id="MobiDB-lite"/>
    </source>
</evidence>
<proteinExistence type="predicted"/>
<evidence type="ECO:0000313" key="3">
    <source>
        <dbReference type="EMBL" id="KAF2223238.1"/>
    </source>
</evidence>
<evidence type="ECO:0000259" key="2">
    <source>
        <dbReference type="Pfam" id="PF24564"/>
    </source>
</evidence>
<reference evidence="4" key="1">
    <citation type="journal article" date="2020" name="Stud. Mycol.">
        <title>101 Dothideomycetes genomes: A test case for predicting lifestyles and emergence of pathogens.</title>
        <authorList>
            <person name="Haridas S."/>
            <person name="Albert R."/>
            <person name="Binder M."/>
            <person name="Bloem J."/>
            <person name="LaButti K."/>
            <person name="Salamov A."/>
            <person name="Andreopoulos B."/>
            <person name="Baker S."/>
            <person name="Barry K."/>
            <person name="Bills G."/>
            <person name="Bluhm B."/>
            <person name="Cannon C."/>
            <person name="Castanera R."/>
            <person name="Culley D."/>
            <person name="Daum C."/>
            <person name="Ezra D."/>
            <person name="Gonzalez J."/>
            <person name="Henrissat B."/>
            <person name="Kuo A."/>
            <person name="Liang C."/>
            <person name="Lipzen A."/>
            <person name="Lutzoni F."/>
            <person name="Magnuson J."/>
            <person name="Mondo S."/>
            <person name="Nolan M."/>
            <person name="Ohm R."/>
            <person name="Pangilinan J."/>
            <person name="Park H.-J."/>
            <person name="Ramirez L."/>
            <person name="Alfaro M."/>
            <person name="Sun H."/>
            <person name="Tritt A."/>
            <person name="Yoshinaga Y."/>
            <person name="Zwiers L.-H."/>
            <person name="Turgeon B."/>
            <person name="Goodwin S."/>
            <person name="Spatafora J."/>
            <person name="Crous P."/>
            <person name="Grigoriev I."/>
        </authorList>
    </citation>
    <scope>NUCLEOTIDE SEQUENCE [LARGE SCALE GENOMIC DNA]</scope>
    <source>
        <strain evidence="4">CECT 20119</strain>
    </source>
</reference>
<feature type="domain" description="DUF7605" evidence="2">
    <location>
        <begin position="122"/>
        <end position="253"/>
    </location>
</feature>
<feature type="region of interest" description="Disordered" evidence="1">
    <location>
        <begin position="443"/>
        <end position="475"/>
    </location>
</feature>
<protein>
    <recommendedName>
        <fullName evidence="2">DUF7605 domain-containing protein</fullName>
    </recommendedName>
</protein>
<evidence type="ECO:0000313" key="4">
    <source>
        <dbReference type="Proteomes" id="UP000799538"/>
    </source>
</evidence>
<name>A0A6A6GC82_9PEZI</name>
<organism evidence="3 4">
    <name type="scientific">Elsinoe ampelina</name>
    <dbReference type="NCBI Taxonomy" id="302913"/>
    <lineage>
        <taxon>Eukaryota</taxon>
        <taxon>Fungi</taxon>
        <taxon>Dikarya</taxon>
        <taxon>Ascomycota</taxon>
        <taxon>Pezizomycotina</taxon>
        <taxon>Dothideomycetes</taxon>
        <taxon>Dothideomycetidae</taxon>
        <taxon>Myriangiales</taxon>
        <taxon>Elsinoaceae</taxon>
        <taxon>Elsinoe</taxon>
    </lineage>
</organism>
<dbReference type="InterPro" id="IPR056024">
    <property type="entry name" value="DUF7605"/>
</dbReference>
<gene>
    <name evidence="3" type="ORF">BDZ85DRAFT_263220</name>
</gene>